<dbReference type="GO" id="GO:0005634">
    <property type="term" value="C:nucleus"/>
    <property type="evidence" value="ECO:0007669"/>
    <property type="project" value="TreeGrafter"/>
</dbReference>
<evidence type="ECO:0000259" key="1">
    <source>
        <dbReference type="Pfam" id="PF08389"/>
    </source>
</evidence>
<dbReference type="InterPro" id="IPR045478">
    <property type="entry name" value="Exportin-5_C"/>
</dbReference>
<dbReference type="Proteomes" id="UP000515124">
    <property type="component" value="Unplaced"/>
</dbReference>
<dbReference type="GO" id="GO:0005737">
    <property type="term" value="C:cytoplasm"/>
    <property type="evidence" value="ECO:0007669"/>
    <property type="project" value="TreeGrafter"/>
</dbReference>
<sequence length="1202" mass="133401">MEENNSNNVASNVAQAIAVALDWSSTSDARKAAVAFLESIKAGDVRVLANTSFHLVKKDWSSEIRLHAFKMLQHLVRLRWEELSPTERRNFANITVDLMSDIANPSEEWALKSQTAALVAEMVRREGLNLWQELLPTLVSLSYKGPIQAELVCMMLRWLPEDITVHNEDLEGDRRRLLLRGLTQSLPEILPLLYTLLERHFGAVLNEAGKQQLDLAKQHAATVTATLNAVNAYSEWAPLPDLAKYGIIHGCGFLLSSPDFRLHACEFFKLVSQRKRPIDDTSAPEFDSAMSNIFHILMNVSKEFLYRSGPSAGVIDESDIEFAEYICESMVSLGSTNLQCIAGDSTMLGLYLQQMLGFFQHLKLALHFQSLHFWLALMRDLMSKPKAVARSAGDGSDPVDTEKRKILSFLSDEICSAILDVSFQHMLKREKVLHGTSFALGPLELWSDDAEGKGNFGQYRSKLLELVKLVTSYKPLIAGANVSERIDKIIKSLLLSPMPAQDLAVMESMQLALENVVSTIFDGSNEIGGVHSEVQHGLCKIFEGLLQQLLSLKWTEPALVEVLGHYLDAMGPFLKYFPDAAGSVINKLFELLNSLPFVVKDPSTNSARYARLQICTSFIRIAKTADKSILPHMKGIADTMAYMQREGCLLRGEHNLLGEAFLVMASAAGMQQQQEVLAWLLEPLSQQWTQLEWQNNYLSEPLGLVRLCSETPVMWSVFHTITFFEKALKRSGTRKAHLNLQNNSTETATPLHPMASHLSWMLPPLPKLLRSIHSLWSPSVSQTLPGEIKAAMTMSDVEQFSLLGEGNPKFSKGAVTFSSGSLISASKEGYTEPNESDIRNWLKGIRDSGYNVLGLATSVGDSFYKCLDSQSVALALVENIHSMEFRHIRLLVHSVLIPLVKFCPVDLWETWLEKLLHPLFQHSQQALSCSWSSLLREGRAKVPDAHAILAGSDLKVEVMEEKLLRDLTREICSLLSVIASPQLNTGLPSLEHSGHVSCVDISSLKDLEAFTSSSMVGFLLKHKGLALPALQICLEAFTWTDGESMTKVSSFCAALVALTISTNSTELQQFVSKDLFSAIIQGLALESNAFISADLISLCRDIYIYLCDRDPTPRQVLLSLPCIKQHDLLAFEEALTKTYSPKEQKQHMKSLLLLATGNKLKALVAQKSVNVITNVSTRPRNTVNVAETRVDEGESVGLAAIL</sequence>
<dbReference type="GO" id="GO:0042565">
    <property type="term" value="C:RNA nuclear export complex"/>
    <property type="evidence" value="ECO:0007669"/>
    <property type="project" value="TreeGrafter"/>
</dbReference>
<dbReference type="RefSeq" id="XP_021817525.1">
    <property type="nucleotide sequence ID" value="XM_021961833.1"/>
</dbReference>
<dbReference type="GO" id="GO:0006611">
    <property type="term" value="P:protein export from nucleus"/>
    <property type="evidence" value="ECO:0007669"/>
    <property type="project" value="InterPro"/>
</dbReference>
<evidence type="ECO:0000313" key="3">
    <source>
        <dbReference type="Proteomes" id="UP000515124"/>
    </source>
</evidence>
<dbReference type="SUPFAM" id="SSF48371">
    <property type="entry name" value="ARM repeat"/>
    <property type="match status" value="1"/>
</dbReference>
<dbReference type="PANTHER" id="PTHR11223">
    <property type="entry name" value="EXPORTIN 1/5"/>
    <property type="match status" value="1"/>
</dbReference>
<dbReference type="Pfam" id="PF19273">
    <property type="entry name" value="Exportin-5"/>
    <property type="match status" value="1"/>
</dbReference>
<dbReference type="InterPro" id="IPR013598">
    <property type="entry name" value="Exportin-1/Importin-b-like"/>
</dbReference>
<feature type="domain" description="Exportin-5 C-terminal" evidence="2">
    <location>
        <begin position="317"/>
        <end position="1167"/>
    </location>
</feature>
<proteinExistence type="predicted"/>
<reference evidence="4" key="1">
    <citation type="submission" date="2025-08" db="UniProtKB">
        <authorList>
            <consortium name="RefSeq"/>
        </authorList>
    </citation>
    <scope>IDENTIFICATION</scope>
</reference>
<dbReference type="PANTHER" id="PTHR11223:SF3">
    <property type="entry name" value="EXPORTIN-5"/>
    <property type="match status" value="1"/>
</dbReference>
<organism evidence="3 4">
    <name type="scientific">Prunus avium</name>
    <name type="common">Cherry</name>
    <name type="synonym">Cerasus avium</name>
    <dbReference type="NCBI Taxonomy" id="42229"/>
    <lineage>
        <taxon>Eukaryota</taxon>
        <taxon>Viridiplantae</taxon>
        <taxon>Streptophyta</taxon>
        <taxon>Embryophyta</taxon>
        <taxon>Tracheophyta</taxon>
        <taxon>Spermatophyta</taxon>
        <taxon>Magnoliopsida</taxon>
        <taxon>eudicotyledons</taxon>
        <taxon>Gunneridae</taxon>
        <taxon>Pentapetalae</taxon>
        <taxon>rosids</taxon>
        <taxon>fabids</taxon>
        <taxon>Rosales</taxon>
        <taxon>Rosaceae</taxon>
        <taxon>Amygdaloideae</taxon>
        <taxon>Amygdaleae</taxon>
        <taxon>Prunus</taxon>
    </lineage>
</organism>
<evidence type="ECO:0000313" key="4">
    <source>
        <dbReference type="RefSeq" id="XP_021817525.1"/>
    </source>
</evidence>
<dbReference type="InterPro" id="IPR011989">
    <property type="entry name" value="ARM-like"/>
</dbReference>
<dbReference type="Gene3D" id="1.25.10.10">
    <property type="entry name" value="Leucine-rich Repeat Variant"/>
    <property type="match status" value="1"/>
</dbReference>
<dbReference type="GO" id="GO:0003723">
    <property type="term" value="F:RNA binding"/>
    <property type="evidence" value="ECO:0007669"/>
    <property type="project" value="TreeGrafter"/>
</dbReference>
<dbReference type="GO" id="GO:0006405">
    <property type="term" value="P:RNA export from nucleus"/>
    <property type="evidence" value="ECO:0007669"/>
    <property type="project" value="TreeGrafter"/>
</dbReference>
<accession>A0A6P5SKR2</accession>
<dbReference type="GeneID" id="110759725"/>
<protein>
    <submittedName>
        <fullName evidence="4">Protein HASTY 1</fullName>
    </submittedName>
</protein>
<name>A0A6P5SKR2_PRUAV</name>
<feature type="domain" description="Exportin-1/Importin-beta-like" evidence="1">
    <location>
        <begin position="109"/>
        <end position="267"/>
    </location>
</feature>
<dbReference type="InterPro" id="IPR016024">
    <property type="entry name" value="ARM-type_fold"/>
</dbReference>
<dbReference type="AlphaFoldDB" id="A0A6P5SKR2"/>
<dbReference type="GO" id="GO:0005049">
    <property type="term" value="F:nuclear export signal receptor activity"/>
    <property type="evidence" value="ECO:0007669"/>
    <property type="project" value="InterPro"/>
</dbReference>
<dbReference type="FunFam" id="1.25.10.10:FF:000375">
    <property type="entry name" value="Predicted protein"/>
    <property type="match status" value="1"/>
</dbReference>
<dbReference type="InterPro" id="IPR045065">
    <property type="entry name" value="XPO1/5"/>
</dbReference>
<dbReference type="Pfam" id="PF08389">
    <property type="entry name" value="Xpo1"/>
    <property type="match status" value="1"/>
</dbReference>
<dbReference type="KEGG" id="pavi:110759725"/>
<keyword evidence="3" id="KW-1185">Reference proteome</keyword>
<gene>
    <name evidence="4" type="primary">LOC110759725</name>
</gene>
<evidence type="ECO:0000259" key="2">
    <source>
        <dbReference type="Pfam" id="PF19273"/>
    </source>
</evidence>